<evidence type="ECO:0000313" key="2">
    <source>
        <dbReference type="Proteomes" id="UP000001338"/>
    </source>
</evidence>
<protein>
    <submittedName>
        <fullName evidence="1">Uncharacterized protein</fullName>
    </submittedName>
</protein>
<reference evidence="1 2" key="1">
    <citation type="submission" date="2012-10" db="EMBL/GenBank/DDBJ databases">
        <authorList>
            <person name="Harkins D.M."/>
            <person name="Durkin A.S."/>
            <person name="Brinkac L.M."/>
            <person name="Haft D.H."/>
            <person name="Selengut J.D."/>
            <person name="Sanka R."/>
            <person name="DePew J."/>
            <person name="Purushe J."/>
            <person name="Whelen A.C."/>
            <person name="Vinetz J.M."/>
            <person name="Sutton G.G."/>
            <person name="Nierman W.C."/>
            <person name="Fouts D.E."/>
        </authorList>
    </citation>
    <scope>NUCLEOTIDE SEQUENCE [LARGE SCALE GENOMIC DNA]</scope>
    <source>
        <strain evidence="1 2">2006001853</strain>
    </source>
</reference>
<accession>A0A828Z3V3</accession>
<dbReference type="EMBL" id="AFLV02000023">
    <property type="protein sequence ID" value="EKR65070.1"/>
    <property type="molecule type" value="Genomic_DNA"/>
</dbReference>
<sequence>MREDKNDFYSVVLKSKIRIEDRSLNKNRRDSDLSLHRNEIKRFNLARFQSGEKLFPWIGMKFKPGSPKISF</sequence>
<dbReference type="Proteomes" id="UP000001338">
    <property type="component" value="Unassembled WGS sequence"/>
</dbReference>
<name>A0A828Z3V3_9LEPT</name>
<proteinExistence type="predicted"/>
<evidence type="ECO:0000313" key="1">
    <source>
        <dbReference type="EMBL" id="EKR65070.1"/>
    </source>
</evidence>
<gene>
    <name evidence="1" type="ORF">LEP1GSC036_0411</name>
</gene>
<dbReference type="AlphaFoldDB" id="A0A828Z3V3"/>
<comment type="caution">
    <text evidence="1">The sequence shown here is derived from an EMBL/GenBank/DDBJ whole genome shotgun (WGS) entry which is preliminary data.</text>
</comment>
<organism evidence="1 2">
    <name type="scientific">Leptospira weilii str. 2006001853</name>
    <dbReference type="NCBI Taxonomy" id="1001589"/>
    <lineage>
        <taxon>Bacteria</taxon>
        <taxon>Pseudomonadati</taxon>
        <taxon>Spirochaetota</taxon>
        <taxon>Spirochaetia</taxon>
        <taxon>Leptospirales</taxon>
        <taxon>Leptospiraceae</taxon>
        <taxon>Leptospira</taxon>
    </lineage>
</organism>